<gene>
    <name evidence="2" type="ORF">ONE63_008369</name>
</gene>
<protein>
    <recommendedName>
        <fullName evidence="4">Ig-like domain-containing protein</fullName>
    </recommendedName>
</protein>
<proteinExistence type="predicted"/>
<evidence type="ECO:0008006" key="4">
    <source>
        <dbReference type="Google" id="ProtNLM"/>
    </source>
</evidence>
<reference evidence="2" key="1">
    <citation type="submission" date="2022-12" db="EMBL/GenBank/DDBJ databases">
        <title>Chromosome-level genome assembly of the bean flower thrips Megalurothrips usitatus.</title>
        <authorList>
            <person name="Ma L."/>
            <person name="Liu Q."/>
            <person name="Li H."/>
            <person name="Cai W."/>
        </authorList>
    </citation>
    <scope>NUCLEOTIDE SEQUENCE</scope>
    <source>
        <strain evidence="2">Cailab_2022a</strain>
    </source>
</reference>
<dbReference type="PANTHER" id="PTHR21261:SF15">
    <property type="entry name" value="BEATEN PATH IIIA, ISOFORM D-RELATED"/>
    <property type="match status" value="1"/>
</dbReference>
<sequence length="119" mass="13068">MPKDGPHITGGKPKYRVDEDVDVLCSVNRSKPAASLVWFINGEIVADEKLLRGPYKSVSIPDGLETAILGLHFKVSYGAPRHAVLPRRGGRCSPPDDDDDGLGRPQLNHFVIKSFHRVV</sequence>
<accession>A0AAV7XQ41</accession>
<organism evidence="2 3">
    <name type="scientific">Megalurothrips usitatus</name>
    <name type="common">bean blossom thrips</name>
    <dbReference type="NCBI Taxonomy" id="439358"/>
    <lineage>
        <taxon>Eukaryota</taxon>
        <taxon>Metazoa</taxon>
        <taxon>Ecdysozoa</taxon>
        <taxon>Arthropoda</taxon>
        <taxon>Hexapoda</taxon>
        <taxon>Insecta</taxon>
        <taxon>Pterygota</taxon>
        <taxon>Neoptera</taxon>
        <taxon>Paraneoptera</taxon>
        <taxon>Thysanoptera</taxon>
        <taxon>Terebrantia</taxon>
        <taxon>Thripoidea</taxon>
        <taxon>Thripidae</taxon>
        <taxon>Megalurothrips</taxon>
    </lineage>
</organism>
<evidence type="ECO:0000313" key="2">
    <source>
        <dbReference type="EMBL" id="KAJ1526798.1"/>
    </source>
</evidence>
<comment type="caution">
    <text evidence="2">The sequence shown here is derived from an EMBL/GenBank/DDBJ whole genome shotgun (WGS) entry which is preliminary data.</text>
</comment>
<keyword evidence="3" id="KW-1185">Reference proteome</keyword>
<dbReference type="Proteomes" id="UP001075354">
    <property type="component" value="Chromosome 6"/>
</dbReference>
<feature type="region of interest" description="Disordered" evidence="1">
    <location>
        <begin position="85"/>
        <end position="104"/>
    </location>
</feature>
<dbReference type="PANTHER" id="PTHR21261">
    <property type="entry name" value="BEAT PROTEIN"/>
    <property type="match status" value="1"/>
</dbReference>
<name>A0AAV7XQ41_9NEOP</name>
<dbReference type="EMBL" id="JAPTSV010000006">
    <property type="protein sequence ID" value="KAJ1526798.1"/>
    <property type="molecule type" value="Genomic_DNA"/>
</dbReference>
<evidence type="ECO:0000256" key="1">
    <source>
        <dbReference type="SAM" id="MobiDB-lite"/>
    </source>
</evidence>
<dbReference type="AlphaFoldDB" id="A0AAV7XQ41"/>
<evidence type="ECO:0000313" key="3">
    <source>
        <dbReference type="Proteomes" id="UP001075354"/>
    </source>
</evidence>